<evidence type="ECO:0000313" key="1">
    <source>
        <dbReference type="Proteomes" id="UP000887564"/>
    </source>
</evidence>
<keyword evidence="1" id="KW-1185">Reference proteome</keyword>
<proteinExistence type="predicted"/>
<accession>A0A914RCS4</accession>
<sequence length="71" mass="7805">MWHEAGVSELTVAPILSTMIDVNRVADMFDLLERAELSTSNCSTIDAANARNAVTFYLVLPLAQSKVRHVT</sequence>
<dbReference type="AlphaFoldDB" id="A0A914RCS4"/>
<evidence type="ECO:0000313" key="2">
    <source>
        <dbReference type="WBParaSite" id="PEQ_0000253001-mRNA-1"/>
    </source>
</evidence>
<dbReference type="Proteomes" id="UP000887564">
    <property type="component" value="Unplaced"/>
</dbReference>
<dbReference type="WBParaSite" id="PEQ_0000253001-mRNA-1">
    <property type="protein sequence ID" value="PEQ_0000253001-mRNA-1"/>
    <property type="gene ID" value="PEQ_0000253001"/>
</dbReference>
<name>A0A914RCS4_PAREQ</name>
<organism evidence="1 2">
    <name type="scientific">Parascaris equorum</name>
    <name type="common">Equine roundworm</name>
    <dbReference type="NCBI Taxonomy" id="6256"/>
    <lineage>
        <taxon>Eukaryota</taxon>
        <taxon>Metazoa</taxon>
        <taxon>Ecdysozoa</taxon>
        <taxon>Nematoda</taxon>
        <taxon>Chromadorea</taxon>
        <taxon>Rhabditida</taxon>
        <taxon>Spirurina</taxon>
        <taxon>Ascaridomorpha</taxon>
        <taxon>Ascaridoidea</taxon>
        <taxon>Ascarididae</taxon>
        <taxon>Parascaris</taxon>
    </lineage>
</organism>
<reference evidence="2" key="1">
    <citation type="submission" date="2022-11" db="UniProtKB">
        <authorList>
            <consortium name="WormBaseParasite"/>
        </authorList>
    </citation>
    <scope>IDENTIFICATION</scope>
</reference>
<protein>
    <submittedName>
        <fullName evidence="2">Uncharacterized protein</fullName>
    </submittedName>
</protein>